<keyword evidence="2" id="KW-1185">Reference proteome</keyword>
<comment type="caution">
    <text evidence="1">The sequence shown here is derived from an EMBL/GenBank/DDBJ whole genome shotgun (WGS) entry which is preliminary data.</text>
</comment>
<accession>A0ACC4BRN2</accession>
<sequence length="153" mass="17010">MGLSCIWVMAKIGFYGIPVSIYGHTCTRVGKNGKPGTKISSEESQRNRATTRPNEILTWCGSSSHRATYNPLTSLSKLDQTAENVWVNDKNLREGMLLFLLWCSLQFETKTINCPALSAFHFISLASINALPRNSTFRSKGICGWVTTGYAIR</sequence>
<reference evidence="1 2" key="1">
    <citation type="journal article" date="2024" name="Plant Biotechnol. J.">
        <title>Genome and CRISPR/Cas9 system of a widespread forest tree (Populus alba) in the world.</title>
        <authorList>
            <person name="Liu Y.J."/>
            <person name="Jiang P.F."/>
            <person name="Han X.M."/>
            <person name="Li X.Y."/>
            <person name="Wang H.M."/>
            <person name="Wang Y.J."/>
            <person name="Wang X.X."/>
            <person name="Zeng Q.Y."/>
        </authorList>
    </citation>
    <scope>NUCLEOTIDE SEQUENCE [LARGE SCALE GENOMIC DNA]</scope>
    <source>
        <strain evidence="2">cv. PAL-ZL1</strain>
    </source>
</reference>
<name>A0ACC4BRN2_POPAL</name>
<gene>
    <name evidence="1" type="ORF">D5086_015610</name>
</gene>
<dbReference type="EMBL" id="RCHU02000008">
    <property type="protein sequence ID" value="KAL3581278.1"/>
    <property type="molecule type" value="Genomic_DNA"/>
</dbReference>
<dbReference type="Proteomes" id="UP000309997">
    <property type="component" value="Unassembled WGS sequence"/>
</dbReference>
<proteinExistence type="predicted"/>
<organism evidence="1 2">
    <name type="scientific">Populus alba</name>
    <name type="common">White poplar</name>
    <dbReference type="NCBI Taxonomy" id="43335"/>
    <lineage>
        <taxon>Eukaryota</taxon>
        <taxon>Viridiplantae</taxon>
        <taxon>Streptophyta</taxon>
        <taxon>Embryophyta</taxon>
        <taxon>Tracheophyta</taxon>
        <taxon>Spermatophyta</taxon>
        <taxon>Magnoliopsida</taxon>
        <taxon>eudicotyledons</taxon>
        <taxon>Gunneridae</taxon>
        <taxon>Pentapetalae</taxon>
        <taxon>rosids</taxon>
        <taxon>fabids</taxon>
        <taxon>Malpighiales</taxon>
        <taxon>Salicaceae</taxon>
        <taxon>Saliceae</taxon>
        <taxon>Populus</taxon>
    </lineage>
</organism>
<evidence type="ECO:0000313" key="2">
    <source>
        <dbReference type="Proteomes" id="UP000309997"/>
    </source>
</evidence>
<evidence type="ECO:0000313" key="1">
    <source>
        <dbReference type="EMBL" id="KAL3581278.1"/>
    </source>
</evidence>
<protein>
    <submittedName>
        <fullName evidence="1">Uncharacterized protein</fullName>
    </submittedName>
</protein>